<dbReference type="RefSeq" id="WP_076817271.1">
    <property type="nucleotide sequence ID" value="NZ_MOMC01000027.1"/>
</dbReference>
<sequence length="160" mass="16991">MTMAGLPPEGRVLARTVTAVVDAAGQRDAAALRAACLQLRARDETLTGDVLHRLTLGLVERAYPDGVDADDIRGLFDEVVRLASPWLTGLDPYAVVLVLAGALSIHPPDDAPKPSLDPDALPIACALVVDHLLAQLGSRLPAELARTFDDLRTAQTMEIP</sequence>
<dbReference type="Proteomes" id="UP000188929">
    <property type="component" value="Unassembled WGS sequence"/>
</dbReference>
<gene>
    <name evidence="1" type="ORF">BL253_14455</name>
</gene>
<organism evidence="1 2">
    <name type="scientific">Pseudofrankia asymbiotica</name>
    <dbReference type="NCBI Taxonomy" id="1834516"/>
    <lineage>
        <taxon>Bacteria</taxon>
        <taxon>Bacillati</taxon>
        <taxon>Actinomycetota</taxon>
        <taxon>Actinomycetes</taxon>
        <taxon>Frankiales</taxon>
        <taxon>Frankiaceae</taxon>
        <taxon>Pseudofrankia</taxon>
    </lineage>
</organism>
<comment type="caution">
    <text evidence="1">The sequence shown here is derived from an EMBL/GenBank/DDBJ whole genome shotgun (WGS) entry which is preliminary data.</text>
</comment>
<dbReference type="OrthoDB" id="5183920at2"/>
<accession>A0A1V2IB70</accession>
<keyword evidence="2" id="KW-1185">Reference proteome</keyword>
<proteinExistence type="predicted"/>
<reference evidence="2" key="1">
    <citation type="submission" date="2016-10" db="EMBL/GenBank/DDBJ databases">
        <title>Frankia sp. NRRL B-16386 Genome sequencing.</title>
        <authorList>
            <person name="Ghodhbane-Gtari F."/>
            <person name="Swanson E."/>
            <person name="Gueddou A."/>
            <person name="Hezbri K."/>
            <person name="Ktari K."/>
            <person name="Nouioui I."/>
            <person name="Morris K."/>
            <person name="Simpson S."/>
            <person name="Abebe-Akele F."/>
            <person name="Thomas K."/>
            <person name="Gtari M."/>
            <person name="Tisa L.S."/>
        </authorList>
    </citation>
    <scope>NUCLEOTIDE SEQUENCE [LARGE SCALE GENOMIC DNA]</scope>
    <source>
        <strain evidence="2">NRRL B-16386</strain>
    </source>
</reference>
<evidence type="ECO:0000313" key="1">
    <source>
        <dbReference type="EMBL" id="ONH30335.1"/>
    </source>
</evidence>
<name>A0A1V2IB70_9ACTN</name>
<evidence type="ECO:0000313" key="2">
    <source>
        <dbReference type="Proteomes" id="UP000188929"/>
    </source>
</evidence>
<dbReference type="EMBL" id="MOMC01000027">
    <property type="protein sequence ID" value="ONH30335.1"/>
    <property type="molecule type" value="Genomic_DNA"/>
</dbReference>
<protein>
    <submittedName>
        <fullName evidence="1">Uncharacterized protein</fullName>
    </submittedName>
</protein>
<dbReference type="AlphaFoldDB" id="A0A1V2IB70"/>